<evidence type="ECO:0000313" key="1">
    <source>
        <dbReference type="EMBL" id="RDX77809.1"/>
    </source>
</evidence>
<accession>A0A371FHN7</accession>
<evidence type="ECO:0000313" key="2">
    <source>
        <dbReference type="Proteomes" id="UP000257109"/>
    </source>
</evidence>
<comment type="caution">
    <text evidence="1">The sequence shown here is derived from an EMBL/GenBank/DDBJ whole genome shotgun (WGS) entry which is preliminary data.</text>
</comment>
<reference evidence="1" key="1">
    <citation type="submission" date="2018-05" db="EMBL/GenBank/DDBJ databases">
        <title>Draft genome of Mucuna pruriens seed.</title>
        <authorList>
            <person name="Nnadi N.E."/>
            <person name="Vos R."/>
            <person name="Hasami M.H."/>
            <person name="Devisetty U.K."/>
            <person name="Aguiy J.C."/>
        </authorList>
    </citation>
    <scope>NUCLEOTIDE SEQUENCE [LARGE SCALE GENOMIC DNA]</scope>
    <source>
        <strain evidence="1">JCA_2017</strain>
    </source>
</reference>
<dbReference type="OrthoDB" id="1744168at2759"/>
<dbReference type="Gene3D" id="2.40.70.10">
    <property type="entry name" value="Acid Proteases"/>
    <property type="match status" value="1"/>
</dbReference>
<organism evidence="1 2">
    <name type="scientific">Mucuna pruriens</name>
    <name type="common">Velvet bean</name>
    <name type="synonym">Dolichos pruriens</name>
    <dbReference type="NCBI Taxonomy" id="157652"/>
    <lineage>
        <taxon>Eukaryota</taxon>
        <taxon>Viridiplantae</taxon>
        <taxon>Streptophyta</taxon>
        <taxon>Embryophyta</taxon>
        <taxon>Tracheophyta</taxon>
        <taxon>Spermatophyta</taxon>
        <taxon>Magnoliopsida</taxon>
        <taxon>eudicotyledons</taxon>
        <taxon>Gunneridae</taxon>
        <taxon>Pentapetalae</taxon>
        <taxon>rosids</taxon>
        <taxon>fabids</taxon>
        <taxon>Fabales</taxon>
        <taxon>Fabaceae</taxon>
        <taxon>Papilionoideae</taxon>
        <taxon>50 kb inversion clade</taxon>
        <taxon>NPAAA clade</taxon>
        <taxon>indigoferoid/millettioid clade</taxon>
        <taxon>Phaseoleae</taxon>
        <taxon>Mucuna</taxon>
    </lineage>
</organism>
<dbReference type="Proteomes" id="UP000257109">
    <property type="component" value="Unassembled WGS sequence"/>
</dbReference>
<dbReference type="InterPro" id="IPR021109">
    <property type="entry name" value="Peptidase_aspartic_dom_sf"/>
</dbReference>
<keyword evidence="2" id="KW-1185">Reference proteome</keyword>
<protein>
    <submittedName>
        <fullName evidence="1">Uncharacterized protein</fullName>
    </submittedName>
</protein>
<sequence length="82" mass="9494">MLVQVSDMIFLVEFYVLDMKDKLSSKGPTLILGKSFFKIAKTKINLHVGTLSMEFVVNKVEYTIFEAMKHAIENHSIFYLDF</sequence>
<proteinExistence type="predicted"/>
<dbReference type="AlphaFoldDB" id="A0A371FHN7"/>
<feature type="non-terminal residue" evidence="1">
    <location>
        <position position="1"/>
    </location>
</feature>
<gene>
    <name evidence="1" type="ORF">CR513_42020</name>
</gene>
<name>A0A371FHN7_MUCPR</name>
<dbReference type="EMBL" id="QJKJ01009063">
    <property type="protein sequence ID" value="RDX77809.1"/>
    <property type="molecule type" value="Genomic_DNA"/>
</dbReference>